<organism evidence="1 2">
    <name type="scientific">Catenaria anguillulae PL171</name>
    <dbReference type="NCBI Taxonomy" id="765915"/>
    <lineage>
        <taxon>Eukaryota</taxon>
        <taxon>Fungi</taxon>
        <taxon>Fungi incertae sedis</taxon>
        <taxon>Blastocladiomycota</taxon>
        <taxon>Blastocladiomycetes</taxon>
        <taxon>Blastocladiales</taxon>
        <taxon>Catenariaceae</taxon>
        <taxon>Catenaria</taxon>
    </lineage>
</organism>
<evidence type="ECO:0000313" key="2">
    <source>
        <dbReference type="Proteomes" id="UP000193411"/>
    </source>
</evidence>
<gene>
    <name evidence="1" type="ORF">BCR44DRAFT_103426</name>
</gene>
<protein>
    <submittedName>
        <fullName evidence="1">Uncharacterized protein</fullName>
    </submittedName>
</protein>
<accession>A0A1Y2HIS0</accession>
<dbReference type="OrthoDB" id="9995831at2759"/>
<feature type="non-terminal residue" evidence="1">
    <location>
        <position position="1"/>
    </location>
</feature>
<dbReference type="Proteomes" id="UP000193411">
    <property type="component" value="Unassembled WGS sequence"/>
</dbReference>
<dbReference type="AlphaFoldDB" id="A0A1Y2HIS0"/>
<name>A0A1Y2HIS0_9FUNG</name>
<evidence type="ECO:0000313" key="1">
    <source>
        <dbReference type="EMBL" id="ORZ33603.1"/>
    </source>
</evidence>
<comment type="caution">
    <text evidence="1">The sequence shown here is derived from an EMBL/GenBank/DDBJ whole genome shotgun (WGS) entry which is preliminary data.</text>
</comment>
<reference evidence="1 2" key="1">
    <citation type="submission" date="2016-07" db="EMBL/GenBank/DDBJ databases">
        <title>Pervasive Adenine N6-methylation of Active Genes in Fungi.</title>
        <authorList>
            <consortium name="DOE Joint Genome Institute"/>
            <person name="Mondo S.J."/>
            <person name="Dannebaum R.O."/>
            <person name="Kuo R.C."/>
            <person name="Labutti K."/>
            <person name="Haridas S."/>
            <person name="Kuo A."/>
            <person name="Salamov A."/>
            <person name="Ahrendt S.R."/>
            <person name="Lipzen A."/>
            <person name="Sullivan W."/>
            <person name="Andreopoulos W.B."/>
            <person name="Clum A."/>
            <person name="Lindquist E."/>
            <person name="Daum C."/>
            <person name="Ramamoorthy G.K."/>
            <person name="Gryganskyi A."/>
            <person name="Culley D."/>
            <person name="Magnuson J.K."/>
            <person name="James T.Y."/>
            <person name="O'Malley M.A."/>
            <person name="Stajich J.E."/>
            <person name="Spatafora J.W."/>
            <person name="Visel A."/>
            <person name="Grigoriev I.V."/>
        </authorList>
    </citation>
    <scope>NUCLEOTIDE SEQUENCE [LARGE SCALE GENOMIC DNA]</scope>
    <source>
        <strain evidence="1 2">PL171</strain>
    </source>
</reference>
<dbReference type="EMBL" id="MCFL01000034">
    <property type="protein sequence ID" value="ORZ33603.1"/>
    <property type="molecule type" value="Genomic_DNA"/>
</dbReference>
<feature type="non-terminal residue" evidence="1">
    <location>
        <position position="144"/>
    </location>
</feature>
<keyword evidence="2" id="KW-1185">Reference proteome</keyword>
<sequence>QAQIVADYFDNDSTFADPLVVASSTNLIKGVFAGNLLAFSSIEKRVLSITESSDLAVADTHVVCIDADVVYRLRWLPFSVTIRTVSKITLNKVTGVVVHFEDIWSLMDLIEEVPLFGTLYSKAVRPVLGAATQLLAKALVRPKH</sequence>
<proteinExistence type="predicted"/>